<gene>
    <name evidence="2" type="ORF">F511_10479</name>
</gene>
<evidence type="ECO:0000313" key="2">
    <source>
        <dbReference type="EMBL" id="KZV50908.1"/>
    </source>
</evidence>
<dbReference type="AlphaFoldDB" id="A0A2Z7CW01"/>
<dbReference type="PANTHER" id="PTHR46732:SF5">
    <property type="entry name" value="ATP-DEPENDENT PROTEASE LA (LON) DOMAIN PROTEIN"/>
    <property type="match status" value="1"/>
</dbReference>
<name>A0A2Z7CW01_9LAMI</name>
<protein>
    <recommendedName>
        <fullName evidence="4">Lon N-terminal domain-containing protein</fullName>
    </recommendedName>
</protein>
<dbReference type="Gene3D" id="2.30.130.40">
    <property type="entry name" value="LON domain-like"/>
    <property type="match status" value="1"/>
</dbReference>
<keyword evidence="1" id="KW-0472">Membrane</keyword>
<proteinExistence type="predicted"/>
<dbReference type="Proteomes" id="UP000250235">
    <property type="component" value="Unassembled WGS sequence"/>
</dbReference>
<sequence>FSLFCIELTYLPIFVILLSCYVHILLQYLLKNKIFVHFVLDPIVFAGTSVEGSFAARYGCLVLIEKVEQLQIGALVSIRGVGRVKILDFKQVQPYLTGEVIPLIDKFSSETAELSSKVLGLKSALFTLNSLEIKLKAPQEALLQTRSMNSLLWAEKNINFDSAKNFIPLMTERLSFVGLQPVSGNTQSEVQALQNAKLKAMDTKDTLERLDISMVLVKKNISMVAAKLAIQSLEV</sequence>
<keyword evidence="1" id="KW-1133">Transmembrane helix</keyword>
<evidence type="ECO:0000313" key="3">
    <source>
        <dbReference type="Proteomes" id="UP000250235"/>
    </source>
</evidence>
<dbReference type="PANTHER" id="PTHR46732">
    <property type="entry name" value="ATP-DEPENDENT PROTEASE LA (LON) DOMAIN PROTEIN"/>
    <property type="match status" value="1"/>
</dbReference>
<dbReference type="EMBL" id="KQ992321">
    <property type="protein sequence ID" value="KZV50908.1"/>
    <property type="molecule type" value="Genomic_DNA"/>
</dbReference>
<dbReference type="OrthoDB" id="3919at2759"/>
<evidence type="ECO:0008006" key="4">
    <source>
        <dbReference type="Google" id="ProtNLM"/>
    </source>
</evidence>
<dbReference type="InterPro" id="IPR015947">
    <property type="entry name" value="PUA-like_sf"/>
</dbReference>
<keyword evidence="1" id="KW-0812">Transmembrane</keyword>
<keyword evidence="3" id="KW-1185">Reference proteome</keyword>
<organism evidence="2 3">
    <name type="scientific">Dorcoceras hygrometricum</name>
    <dbReference type="NCBI Taxonomy" id="472368"/>
    <lineage>
        <taxon>Eukaryota</taxon>
        <taxon>Viridiplantae</taxon>
        <taxon>Streptophyta</taxon>
        <taxon>Embryophyta</taxon>
        <taxon>Tracheophyta</taxon>
        <taxon>Spermatophyta</taxon>
        <taxon>Magnoliopsida</taxon>
        <taxon>eudicotyledons</taxon>
        <taxon>Gunneridae</taxon>
        <taxon>Pentapetalae</taxon>
        <taxon>asterids</taxon>
        <taxon>lamiids</taxon>
        <taxon>Lamiales</taxon>
        <taxon>Gesneriaceae</taxon>
        <taxon>Didymocarpoideae</taxon>
        <taxon>Trichosporeae</taxon>
        <taxon>Loxocarpinae</taxon>
        <taxon>Dorcoceras</taxon>
    </lineage>
</organism>
<dbReference type="InterPro" id="IPR046336">
    <property type="entry name" value="Lon_prtase_N_sf"/>
</dbReference>
<reference evidence="2 3" key="1">
    <citation type="journal article" date="2015" name="Proc. Natl. Acad. Sci. U.S.A.">
        <title>The resurrection genome of Boea hygrometrica: A blueprint for survival of dehydration.</title>
        <authorList>
            <person name="Xiao L."/>
            <person name="Yang G."/>
            <person name="Zhang L."/>
            <person name="Yang X."/>
            <person name="Zhao S."/>
            <person name="Ji Z."/>
            <person name="Zhou Q."/>
            <person name="Hu M."/>
            <person name="Wang Y."/>
            <person name="Chen M."/>
            <person name="Xu Y."/>
            <person name="Jin H."/>
            <person name="Xiao X."/>
            <person name="Hu G."/>
            <person name="Bao F."/>
            <person name="Hu Y."/>
            <person name="Wan P."/>
            <person name="Li L."/>
            <person name="Deng X."/>
            <person name="Kuang T."/>
            <person name="Xiang C."/>
            <person name="Zhu J.K."/>
            <person name="Oliver M.J."/>
            <person name="He Y."/>
        </authorList>
    </citation>
    <scope>NUCLEOTIDE SEQUENCE [LARGE SCALE GENOMIC DNA]</scope>
    <source>
        <strain evidence="3">cv. XS01</strain>
    </source>
</reference>
<feature type="non-terminal residue" evidence="2">
    <location>
        <position position="1"/>
    </location>
</feature>
<accession>A0A2Z7CW01</accession>
<dbReference type="SUPFAM" id="SSF88697">
    <property type="entry name" value="PUA domain-like"/>
    <property type="match status" value="1"/>
</dbReference>
<evidence type="ECO:0000256" key="1">
    <source>
        <dbReference type="SAM" id="Phobius"/>
    </source>
</evidence>
<feature type="transmembrane region" description="Helical" evidence="1">
    <location>
        <begin position="12"/>
        <end position="30"/>
    </location>
</feature>